<dbReference type="NCBIfam" id="NF002543">
    <property type="entry name" value="PRK02101.1-4"/>
    <property type="match status" value="1"/>
</dbReference>
<evidence type="ECO:0000256" key="1">
    <source>
        <dbReference type="HAMAP-Rule" id="MF_00652"/>
    </source>
</evidence>
<dbReference type="PATRIC" id="fig|1423766.4.peg.2161"/>
<comment type="caution">
    <text evidence="2">The sequence shown here is derived from an EMBL/GenBank/DDBJ whole genome shotgun (WGS) entry which is preliminary data.</text>
</comment>
<dbReference type="InterPro" id="IPR005583">
    <property type="entry name" value="YaaA"/>
</dbReference>
<reference evidence="2 3" key="1">
    <citation type="journal article" date="2015" name="Genome Announc.">
        <title>Expanding the biotechnology potential of lactobacilli through comparative genomics of 213 strains and associated genera.</title>
        <authorList>
            <person name="Sun Z."/>
            <person name="Harris H.M."/>
            <person name="McCann A."/>
            <person name="Guo C."/>
            <person name="Argimon S."/>
            <person name="Zhang W."/>
            <person name="Yang X."/>
            <person name="Jeffery I.B."/>
            <person name="Cooney J.C."/>
            <person name="Kagawa T.F."/>
            <person name="Liu W."/>
            <person name="Song Y."/>
            <person name="Salvetti E."/>
            <person name="Wrobel A."/>
            <person name="Rasinkangas P."/>
            <person name="Parkhill J."/>
            <person name="Rea M.C."/>
            <person name="O'Sullivan O."/>
            <person name="Ritari J."/>
            <person name="Douillard F.P."/>
            <person name="Paul Ross R."/>
            <person name="Yang R."/>
            <person name="Briner A.E."/>
            <person name="Felis G.E."/>
            <person name="de Vos W.M."/>
            <person name="Barrangou R."/>
            <person name="Klaenhammer T.R."/>
            <person name="Caufield P.W."/>
            <person name="Cui Y."/>
            <person name="Zhang H."/>
            <person name="O'Toole P.W."/>
        </authorList>
    </citation>
    <scope>NUCLEOTIDE SEQUENCE [LARGE SCALE GENOMIC DNA]</scope>
    <source>
        <strain evidence="2 3">DSM 19906</strain>
    </source>
</reference>
<dbReference type="RefSeq" id="WP_054655236.1">
    <property type="nucleotide sequence ID" value="NZ_AZEB01000043.1"/>
</dbReference>
<dbReference type="AlphaFoldDB" id="A0A0R1NJF8"/>
<dbReference type="EMBL" id="AZEB01000043">
    <property type="protein sequence ID" value="KRL19961.1"/>
    <property type="molecule type" value="Genomic_DNA"/>
</dbReference>
<keyword evidence="3" id="KW-1185">Reference proteome</keyword>
<evidence type="ECO:0000313" key="3">
    <source>
        <dbReference type="Proteomes" id="UP000051439"/>
    </source>
</evidence>
<gene>
    <name evidence="2" type="ORF">FC98_GL002081</name>
</gene>
<name>A0A0R1NJF8_9LACO</name>
<organism evidence="2 3">
    <name type="scientific">Lentilactobacillus kisonensis DSM 19906 = JCM 15041</name>
    <dbReference type="NCBI Taxonomy" id="1423766"/>
    <lineage>
        <taxon>Bacteria</taxon>
        <taxon>Bacillati</taxon>
        <taxon>Bacillota</taxon>
        <taxon>Bacilli</taxon>
        <taxon>Lactobacillales</taxon>
        <taxon>Lactobacillaceae</taxon>
        <taxon>Lentilactobacillus</taxon>
    </lineage>
</organism>
<dbReference type="GO" id="GO:0005829">
    <property type="term" value="C:cytosol"/>
    <property type="evidence" value="ECO:0007669"/>
    <property type="project" value="TreeGrafter"/>
</dbReference>
<dbReference type="Proteomes" id="UP000051439">
    <property type="component" value="Unassembled WGS sequence"/>
</dbReference>
<protein>
    <recommendedName>
        <fullName evidence="1">UPF0246 protein FC98_GL002081</fullName>
    </recommendedName>
</protein>
<comment type="similarity">
    <text evidence="1">Belongs to the UPF0246 family.</text>
</comment>
<proteinExistence type="inferred from homology"/>
<dbReference type="PANTHER" id="PTHR30283">
    <property type="entry name" value="PEROXIDE STRESS RESPONSE PROTEIN YAAA"/>
    <property type="match status" value="1"/>
</dbReference>
<sequence length="249" mass="28106">MKIIISPAKKMVINQDDFEIQGMPVYLKQAQQLLAALRQLTYDEAKHLWRTSDKLTQPTYNQLQQTDLTKQLTPAILSFSGIQYQYLAADLLTESALTYLQDNLRILSGFYGILKPFDGIVPYRLEMGAGLSVSGARNLYGFWGNRLYQALGVNNEPIINLASKEYAKAITPYLKPQDQLIDIIFAHEVDGKLKTRATLAKMARGEMVRFMAENQVQTITALKGFNSPNYQYSPSHSTNTKIVFIKGND</sequence>
<dbReference type="GO" id="GO:0033194">
    <property type="term" value="P:response to hydroperoxide"/>
    <property type="evidence" value="ECO:0007669"/>
    <property type="project" value="TreeGrafter"/>
</dbReference>
<dbReference type="HAMAP" id="MF_00652">
    <property type="entry name" value="UPF0246"/>
    <property type="match status" value="1"/>
</dbReference>
<dbReference type="PANTHER" id="PTHR30283:SF4">
    <property type="entry name" value="PEROXIDE STRESS RESISTANCE PROTEIN YAAA"/>
    <property type="match status" value="1"/>
</dbReference>
<dbReference type="Pfam" id="PF03883">
    <property type="entry name" value="H2O2_YaaD"/>
    <property type="match status" value="1"/>
</dbReference>
<accession>A0A0R1NJF8</accession>
<evidence type="ECO:0000313" key="2">
    <source>
        <dbReference type="EMBL" id="KRL19961.1"/>
    </source>
</evidence>